<protein>
    <submittedName>
        <fullName evidence="1">Uncharacterized protein</fullName>
    </submittedName>
</protein>
<dbReference type="Proteomes" id="UP000252355">
    <property type="component" value="Unassembled WGS sequence"/>
</dbReference>
<dbReference type="AlphaFoldDB" id="A0A367ZME3"/>
<gene>
    <name evidence="1" type="ORF">OZSIB_0359</name>
</gene>
<comment type="caution">
    <text evidence="1">The sequence shown here is derived from an EMBL/GenBank/DDBJ whole genome shotgun (WGS) entry which is preliminary data.</text>
</comment>
<accession>A0A367ZME3</accession>
<evidence type="ECO:0000313" key="2">
    <source>
        <dbReference type="Proteomes" id="UP000252355"/>
    </source>
</evidence>
<evidence type="ECO:0000313" key="1">
    <source>
        <dbReference type="EMBL" id="RCK79017.1"/>
    </source>
</evidence>
<organism evidence="1 2">
    <name type="scientific">Candidatus Ozemobacter sibiricus</name>
    <dbReference type="NCBI Taxonomy" id="2268124"/>
    <lineage>
        <taxon>Bacteria</taxon>
        <taxon>Candidatus Ozemobacteria</taxon>
        <taxon>Candidatus Ozemobacterales</taxon>
        <taxon>Candidatus Ozemobacteraceae</taxon>
        <taxon>Candidatus Ozemobacter</taxon>
    </lineage>
</organism>
<dbReference type="EMBL" id="QOQW01000016">
    <property type="protein sequence ID" value="RCK79017.1"/>
    <property type="molecule type" value="Genomic_DNA"/>
</dbReference>
<proteinExistence type="predicted"/>
<reference evidence="1 2" key="1">
    <citation type="submission" date="2018-05" db="EMBL/GenBank/DDBJ databases">
        <title>A metagenomic window into the 2 km-deep terrestrial subsurface aquifer revealed taxonomically and functionally diverse microbial community comprising novel uncultured bacterial lineages.</title>
        <authorList>
            <person name="Kadnikov V.V."/>
            <person name="Mardanov A.V."/>
            <person name="Beletsky A.V."/>
            <person name="Banks D."/>
            <person name="Pimenov N.V."/>
            <person name="Frank Y.A."/>
            <person name="Karnachuk O.V."/>
            <person name="Ravin N.V."/>
        </authorList>
    </citation>
    <scope>NUCLEOTIDE SEQUENCE [LARGE SCALE GENOMIC DNA]</scope>
    <source>
        <strain evidence="1">BY5</strain>
    </source>
</reference>
<sequence>MVLGIILLSLMMLAVFVFSYQSMVRQQNLRAHREQIGAVAETLAVSGLNLIADHLNADPEPILMAGAPTLLTPGTPSTVALAPAQCEALRAELDDYFQKLTFFAVKPQCTEVSVVFTDILPLTPDTTAAQFQGGRDPAEKSGEAVLTCTVSYQSLKRRAEVRRQFRVVSMVPGPFARFTLFVPTTPNYFSYNALGVNFDGTVDSTYIPPGTTVGPFAPLTLFHGSETAPLDPGFTARPPTTDLLRGWVFLGPSRDPVATGPVLLRIPSGYNSAAGGHFLFSKPVVVPPSPMAVVAPENITDPTHFQLPPAAPPGVQAMLGGVYQGFFTKDPGLANPAAGAAGWNLWPDLLTGAAWTPADRFLCASSWLFPFGDKNNVSRTLMVGPVLAGFLKFYYLKEHPPSATPWKGIIKGVPLATYNPTDTIAMLAAGSPPAIRYQDLFRQAFGGKPGYGSLLTVMPTNFVVNPAASPLTTGVPFNIFFDFMAYDGPPAAYPKPLSYQPSPTGLGQPTDPYFVPYHDLIKDQAAVGVRGLHPYGPPEGAAYANKWFEIRFKEGGTTPDDIYFRGNLANFDVRASNLMQRVTHVIDLASCTSAAEERELLERSLFYRETALPPLPADPPGLTAVSPPLTTPVYRLQKRGILMILRRKDGGVNNGPSWGPLDLPGPLLLDKSAILIVGNGDVRIAKPIRSPELHGCPYWLCSVVCLQGNIILGTTEQVDAYLTALAPGTPGGRLLSAGPGINRMNIVGGLAIREMGLANPPTGQSTMEHFPQGGTIRYNPRFNPSLPAQYAMSRVFVLEEKARSVVVGGGD</sequence>
<name>A0A367ZME3_9BACT</name>